<evidence type="ECO:0000313" key="10">
    <source>
        <dbReference type="Proteomes" id="UP000004291"/>
    </source>
</evidence>
<dbReference type="GO" id="GO:0015416">
    <property type="term" value="F:ABC-type phosphonate transporter activity"/>
    <property type="evidence" value="ECO:0007669"/>
    <property type="project" value="InterPro"/>
</dbReference>
<dbReference type="Pfam" id="PF00528">
    <property type="entry name" value="BPD_transp_1"/>
    <property type="match status" value="1"/>
</dbReference>
<dbReference type="InterPro" id="IPR035906">
    <property type="entry name" value="MetI-like_sf"/>
</dbReference>
<sequence length="275" mass="29058">MRPICVGSMTDLAPSRYERPSAFAFLGYLLGLALIVWCLAGAGLSLDKMLTAPPRFADFIDRAFPPNLEPTVLVRLGWKMVETLQIAVAGAVIGVILSLPIALLAARGLIAGLWVNQIIRTLMGFIRAVPDIAWALVFVVAVGLGPFAGMCAIIVDTIGFCGRFFADDMEATDKGPAESLTATGARKIDVVACATIPAAMPAFISTSLYALEKAVRSSSVLGLVGAGGIGIELKVGFDLFDYPTAMTVILMIAVVVIAIEQVSGWARTKIIGEQR</sequence>
<feature type="transmembrane region" description="Helical" evidence="7">
    <location>
        <begin position="132"/>
        <end position="155"/>
    </location>
</feature>
<dbReference type="Gene3D" id="1.10.3720.10">
    <property type="entry name" value="MetI-like"/>
    <property type="match status" value="1"/>
</dbReference>
<evidence type="ECO:0000256" key="1">
    <source>
        <dbReference type="ARBA" id="ARBA00004651"/>
    </source>
</evidence>
<keyword evidence="4 7" id="KW-0812">Transmembrane</keyword>
<keyword evidence="10" id="KW-1185">Reference proteome</keyword>
<evidence type="ECO:0000256" key="2">
    <source>
        <dbReference type="ARBA" id="ARBA00022448"/>
    </source>
</evidence>
<feature type="domain" description="ABC transmembrane type-1" evidence="8">
    <location>
        <begin position="80"/>
        <end position="263"/>
    </location>
</feature>
<dbReference type="PROSITE" id="PS50928">
    <property type="entry name" value="ABC_TM1"/>
    <property type="match status" value="1"/>
</dbReference>
<dbReference type="InterPro" id="IPR000515">
    <property type="entry name" value="MetI-like"/>
</dbReference>
<dbReference type="EMBL" id="ABIA03000003">
    <property type="protein sequence ID" value="EDQ31852.2"/>
    <property type="molecule type" value="Genomic_DNA"/>
</dbReference>
<keyword evidence="6 7" id="KW-0472">Membrane</keyword>
<dbReference type="PANTHER" id="PTHR30043">
    <property type="entry name" value="PHOSPHONATES TRANSPORT SYSTEM PERMEASE PROTEIN"/>
    <property type="match status" value="1"/>
</dbReference>
<dbReference type="CDD" id="cd06261">
    <property type="entry name" value="TM_PBP2"/>
    <property type="match status" value="1"/>
</dbReference>
<comment type="caution">
    <text evidence="9">The sequence shown here is derived from an EMBL/GenBank/DDBJ whole genome shotgun (WGS) entry which is preliminary data.</text>
</comment>
<reference evidence="9 10" key="2">
    <citation type="submission" date="2012-06" db="EMBL/GenBank/DDBJ databases">
        <authorList>
            <person name="Fiebig A."/>
        </authorList>
    </citation>
    <scope>NUCLEOTIDE SEQUENCE [LARGE SCALE GENOMIC DNA]</scope>
    <source>
        <strain evidence="9 10">DFL-43</strain>
    </source>
</reference>
<reference evidence="9 10" key="1">
    <citation type="submission" date="2007-10" db="EMBL/GenBank/DDBJ databases">
        <authorList>
            <person name="Wagner-Dobler I."/>
            <person name="Ferriera S."/>
            <person name="Johnson J."/>
            <person name="Kravitz S."/>
            <person name="Beeson K."/>
            <person name="Sutton G."/>
            <person name="Rogers Y.-H."/>
            <person name="Friedman R."/>
            <person name="Frazier M."/>
            <person name="Venter J.C."/>
        </authorList>
    </citation>
    <scope>NUCLEOTIDE SEQUENCE [LARGE SCALE GENOMIC DNA]</scope>
    <source>
        <strain evidence="9 10">DFL-43</strain>
    </source>
</reference>
<gene>
    <name evidence="9" type="ORF">HPDFL43_10696</name>
</gene>
<dbReference type="PANTHER" id="PTHR30043:SF1">
    <property type="entry name" value="ABC TRANSPORT SYSTEM PERMEASE PROTEIN P69"/>
    <property type="match status" value="1"/>
</dbReference>
<dbReference type="GO" id="GO:0005886">
    <property type="term" value="C:plasma membrane"/>
    <property type="evidence" value="ECO:0007669"/>
    <property type="project" value="UniProtKB-SubCell"/>
</dbReference>
<organism evidence="9 10">
    <name type="scientific">Hoeflea phototrophica (strain DSM 17068 / NCIMB 14078 / DFL-43)</name>
    <dbReference type="NCBI Taxonomy" id="411684"/>
    <lineage>
        <taxon>Bacteria</taxon>
        <taxon>Pseudomonadati</taxon>
        <taxon>Pseudomonadota</taxon>
        <taxon>Alphaproteobacteria</taxon>
        <taxon>Hyphomicrobiales</taxon>
        <taxon>Rhizobiaceae</taxon>
        <taxon>Hoeflea</taxon>
    </lineage>
</organism>
<evidence type="ECO:0000256" key="7">
    <source>
        <dbReference type="RuleBase" id="RU363032"/>
    </source>
</evidence>
<evidence type="ECO:0000256" key="4">
    <source>
        <dbReference type="ARBA" id="ARBA00022692"/>
    </source>
</evidence>
<feature type="transmembrane region" description="Helical" evidence="7">
    <location>
        <begin position="21"/>
        <end position="46"/>
    </location>
</feature>
<dbReference type="SUPFAM" id="SSF161098">
    <property type="entry name" value="MetI-like"/>
    <property type="match status" value="1"/>
</dbReference>
<accession>A9DEW6</accession>
<dbReference type="Proteomes" id="UP000004291">
    <property type="component" value="Chromosome"/>
</dbReference>
<feature type="transmembrane region" description="Helical" evidence="7">
    <location>
        <begin position="242"/>
        <end position="259"/>
    </location>
</feature>
<proteinExistence type="inferred from homology"/>
<protein>
    <submittedName>
        <fullName evidence="9">Phosphonate ABC transporter, permease protein PhnE</fullName>
    </submittedName>
</protein>
<dbReference type="STRING" id="411684.HPDFL43_10696"/>
<dbReference type="HOGENOM" id="CLU_064254_1_1_5"/>
<dbReference type="eggNOG" id="COG3639">
    <property type="taxonomic scope" value="Bacteria"/>
</dbReference>
<keyword evidence="2 7" id="KW-0813">Transport</keyword>
<dbReference type="NCBIfam" id="TIGR01097">
    <property type="entry name" value="PhnE"/>
    <property type="match status" value="1"/>
</dbReference>
<comment type="subcellular location">
    <subcellularLocation>
        <location evidence="1 7">Cell membrane</location>
        <topology evidence="1 7">Multi-pass membrane protein</topology>
    </subcellularLocation>
</comment>
<feature type="transmembrane region" description="Helical" evidence="7">
    <location>
        <begin position="86"/>
        <end position="111"/>
    </location>
</feature>
<name>A9DEW6_HOEPD</name>
<evidence type="ECO:0000256" key="5">
    <source>
        <dbReference type="ARBA" id="ARBA00022989"/>
    </source>
</evidence>
<dbReference type="AlphaFoldDB" id="A9DEW6"/>
<keyword evidence="3" id="KW-1003">Cell membrane</keyword>
<dbReference type="InterPro" id="IPR005769">
    <property type="entry name" value="PhnE/PtxC"/>
</dbReference>
<keyword evidence="5 7" id="KW-1133">Transmembrane helix</keyword>
<evidence type="ECO:0000259" key="8">
    <source>
        <dbReference type="PROSITE" id="PS50928"/>
    </source>
</evidence>
<evidence type="ECO:0000256" key="6">
    <source>
        <dbReference type="ARBA" id="ARBA00023136"/>
    </source>
</evidence>
<comment type="similarity">
    <text evidence="7">Belongs to the binding-protein-dependent transport system permease family.</text>
</comment>
<evidence type="ECO:0000256" key="3">
    <source>
        <dbReference type="ARBA" id="ARBA00022475"/>
    </source>
</evidence>
<evidence type="ECO:0000313" key="9">
    <source>
        <dbReference type="EMBL" id="EDQ31852.2"/>
    </source>
</evidence>